<accession>A0A1X6XKQ3</accession>
<dbReference type="EMBL" id="FWFF01000017">
    <property type="protein sequence ID" value="SLM99087.1"/>
    <property type="molecule type" value="Genomic_DNA"/>
</dbReference>
<reference evidence="3" key="1">
    <citation type="submission" date="2017-02" db="EMBL/GenBank/DDBJ databases">
        <authorList>
            <person name="Dridi B."/>
        </authorList>
    </citation>
    <scope>NUCLEOTIDE SEQUENCE [LARGE SCALE GENOMIC DNA]</scope>
    <source>
        <strain evidence="3">B Co 03.10</strain>
    </source>
</reference>
<keyword evidence="3" id="KW-1185">Reference proteome</keyword>
<dbReference type="Proteomes" id="UP000196581">
    <property type="component" value="Unassembled WGS sequence"/>
</dbReference>
<evidence type="ECO:0000313" key="2">
    <source>
        <dbReference type="EMBL" id="SLM99087.1"/>
    </source>
</evidence>
<dbReference type="RefSeq" id="WP_087007848.1">
    <property type="nucleotide sequence ID" value="NZ_FWFF01000017.1"/>
</dbReference>
<dbReference type="InterPro" id="IPR036928">
    <property type="entry name" value="AS_sf"/>
</dbReference>
<dbReference type="InterPro" id="IPR020556">
    <property type="entry name" value="Amidase_CS"/>
</dbReference>
<dbReference type="Gene3D" id="3.90.1300.10">
    <property type="entry name" value="Amidase signature (AS) domain"/>
    <property type="match status" value="1"/>
</dbReference>
<proteinExistence type="predicted"/>
<evidence type="ECO:0000313" key="3">
    <source>
        <dbReference type="Proteomes" id="UP000196581"/>
    </source>
</evidence>
<dbReference type="Pfam" id="PF01425">
    <property type="entry name" value="Amidase"/>
    <property type="match status" value="1"/>
</dbReference>
<feature type="domain" description="Amidase" evidence="1">
    <location>
        <begin position="26"/>
        <end position="443"/>
    </location>
</feature>
<keyword evidence="2" id="KW-0808">Transferase</keyword>
<gene>
    <name evidence="2" type="ORF">FM105_10250</name>
</gene>
<protein>
    <submittedName>
        <fullName evidence="2">Glutamyl-tRNA(Gln) amidotransferase subunit A-like protein</fullName>
    </submittedName>
</protein>
<dbReference type="SUPFAM" id="SSF75304">
    <property type="entry name" value="Amidase signature (AS) enzymes"/>
    <property type="match status" value="1"/>
</dbReference>
<dbReference type="InterPro" id="IPR023631">
    <property type="entry name" value="Amidase_dom"/>
</dbReference>
<evidence type="ECO:0000259" key="1">
    <source>
        <dbReference type="Pfam" id="PF01425"/>
    </source>
</evidence>
<dbReference type="PANTHER" id="PTHR11895:SF176">
    <property type="entry name" value="AMIDASE AMID-RELATED"/>
    <property type="match status" value="1"/>
</dbReference>
<sequence length="463" mass="49182">MDTDVAYLEISALAELIRSRQVTSTEVTTALLERIETLDPRLQSYATVTSERALSDAAAADAEIARGHYRGPLHGVPIALKDLVHTEGITTTAGMTIHGDFVPDQDGTIATRLRAAGSVLLGKVRMTEGAFSAHHPDLPTPVNPWEEGTWSGVSSSGSGVSVAAGMAFGAIGSDTGGSIRLPSGANGVTGMKPTWGRVSRAGIFDLAPSLDHLGPMTRSARDAAIMLSAIAGWDPADPTTSPQPVPDYADQLRLDRPPVIGVDRELNSRFDPETQSMLVSVEYVLRDLGWRIVDVDAPDFLTVAADWSAMCGAETALVHDATYPSRKDEYGPVLGGLIELGRSLSAVDLERMSQRRRHFTGAMNRLMEDIDIFLLPSIGKAAPTIAELEGLSAGTELFEQVTGPTAPIDMCGLPALTLPSGFTVRDTPLGVQFVGPAFAEAALFAAGDAYQRATDFHLRRPPV</sequence>
<dbReference type="PANTHER" id="PTHR11895">
    <property type="entry name" value="TRANSAMIDASE"/>
    <property type="match status" value="1"/>
</dbReference>
<dbReference type="AlphaFoldDB" id="A0A1X6XKQ3"/>
<dbReference type="InterPro" id="IPR000120">
    <property type="entry name" value="Amidase"/>
</dbReference>
<dbReference type="GO" id="GO:0016740">
    <property type="term" value="F:transferase activity"/>
    <property type="evidence" value="ECO:0007669"/>
    <property type="project" value="UniProtKB-KW"/>
</dbReference>
<name>A0A1X6XKQ3_9MICO</name>
<organism evidence="2 3">
    <name type="scientific">Brevibacterium yomogidense</name>
    <dbReference type="NCBI Taxonomy" id="946573"/>
    <lineage>
        <taxon>Bacteria</taxon>
        <taxon>Bacillati</taxon>
        <taxon>Actinomycetota</taxon>
        <taxon>Actinomycetes</taxon>
        <taxon>Micrococcales</taxon>
        <taxon>Brevibacteriaceae</taxon>
        <taxon>Brevibacterium</taxon>
    </lineage>
</organism>
<dbReference type="PROSITE" id="PS00571">
    <property type="entry name" value="AMIDASES"/>
    <property type="match status" value="1"/>
</dbReference>